<evidence type="ECO:0000256" key="5">
    <source>
        <dbReference type="ARBA" id="ARBA00037816"/>
    </source>
</evidence>
<evidence type="ECO:0000256" key="2">
    <source>
        <dbReference type="ARBA" id="ARBA00022989"/>
    </source>
</evidence>
<protein>
    <submittedName>
        <fullName evidence="10">SUN domain-containing protein 2-like</fullName>
    </submittedName>
</protein>
<feature type="compositionally biased region" description="Low complexity" evidence="7">
    <location>
        <begin position="237"/>
        <end position="253"/>
    </location>
</feature>
<feature type="compositionally biased region" description="Polar residues" evidence="7">
    <location>
        <begin position="9"/>
        <end position="20"/>
    </location>
</feature>
<dbReference type="Pfam" id="PF07738">
    <property type="entry name" value="Sad1_UNC"/>
    <property type="match status" value="1"/>
</dbReference>
<dbReference type="InterPro" id="IPR012919">
    <property type="entry name" value="SUN_dom"/>
</dbReference>
<feature type="compositionally biased region" description="Polar residues" evidence="7">
    <location>
        <begin position="29"/>
        <end position="39"/>
    </location>
</feature>
<proteinExistence type="predicted"/>
<dbReference type="GO" id="GO:0034993">
    <property type="term" value="C:meiotic nuclear membrane microtubule tethering complex"/>
    <property type="evidence" value="ECO:0007669"/>
    <property type="project" value="TreeGrafter"/>
</dbReference>
<feature type="compositionally biased region" description="Polar residues" evidence="7">
    <location>
        <begin position="67"/>
        <end position="76"/>
    </location>
</feature>
<evidence type="ECO:0000256" key="6">
    <source>
        <dbReference type="SAM" id="Coils"/>
    </source>
</evidence>
<feature type="region of interest" description="Disordered" evidence="7">
    <location>
        <begin position="1"/>
        <end position="156"/>
    </location>
</feature>
<reference evidence="10" key="1">
    <citation type="submission" date="2018-07" db="EMBL/GenBank/DDBJ databases">
        <title>Comparative genomics of catfishes provides insights into carnivory and benthic adaptation.</title>
        <authorList>
            <person name="Zhang Y."/>
            <person name="Wang D."/>
            <person name="Peng Z."/>
            <person name="Zheng S."/>
            <person name="Shao F."/>
            <person name="Tao W."/>
        </authorList>
    </citation>
    <scope>NUCLEOTIDE SEQUENCE</scope>
    <source>
        <strain evidence="10">Chongqing</strain>
    </source>
</reference>
<evidence type="ECO:0000256" key="3">
    <source>
        <dbReference type="ARBA" id="ARBA00023054"/>
    </source>
</evidence>
<evidence type="ECO:0000259" key="9">
    <source>
        <dbReference type="PROSITE" id="PS51469"/>
    </source>
</evidence>
<dbReference type="EMBL" id="MU549874">
    <property type="protein sequence ID" value="KAI5627635.1"/>
    <property type="molecule type" value="Genomic_DNA"/>
</dbReference>
<evidence type="ECO:0000256" key="7">
    <source>
        <dbReference type="SAM" id="MobiDB-lite"/>
    </source>
</evidence>
<dbReference type="PROSITE" id="PS51469">
    <property type="entry name" value="SUN"/>
    <property type="match status" value="1"/>
</dbReference>
<dbReference type="InterPro" id="IPR045119">
    <property type="entry name" value="SUN1-5"/>
</dbReference>
<organism evidence="10 11">
    <name type="scientific">Silurus asotus</name>
    <name type="common">Amur catfish</name>
    <name type="synonym">Parasilurus asotus</name>
    <dbReference type="NCBI Taxonomy" id="30991"/>
    <lineage>
        <taxon>Eukaryota</taxon>
        <taxon>Metazoa</taxon>
        <taxon>Chordata</taxon>
        <taxon>Craniata</taxon>
        <taxon>Vertebrata</taxon>
        <taxon>Euteleostomi</taxon>
        <taxon>Actinopterygii</taxon>
        <taxon>Neopterygii</taxon>
        <taxon>Teleostei</taxon>
        <taxon>Ostariophysi</taxon>
        <taxon>Siluriformes</taxon>
        <taxon>Siluridae</taxon>
        <taxon>Silurus</taxon>
    </lineage>
</organism>
<evidence type="ECO:0000256" key="1">
    <source>
        <dbReference type="ARBA" id="ARBA00022692"/>
    </source>
</evidence>
<feature type="domain" description="SUN" evidence="9">
    <location>
        <begin position="479"/>
        <end position="640"/>
    </location>
</feature>
<name>A0AAD5B5I3_SILAS</name>
<evidence type="ECO:0000313" key="10">
    <source>
        <dbReference type="EMBL" id="KAI5627635.1"/>
    </source>
</evidence>
<keyword evidence="2 8" id="KW-1133">Transmembrane helix</keyword>
<keyword evidence="1 8" id="KW-0812">Transmembrane</keyword>
<comment type="subcellular location">
    <subcellularLocation>
        <location evidence="5">Nucleus inner membrane</location>
        <topology evidence="5">Single-pass type II membrane protein</topology>
    </subcellularLocation>
</comment>
<gene>
    <name evidence="10" type="ORF">C0J50_8501</name>
</gene>
<accession>A0AAD5B5I3</accession>
<dbReference type="Pfam" id="PF18580">
    <property type="entry name" value="HTH_SUN2"/>
    <property type="match status" value="1"/>
</dbReference>
<keyword evidence="4 8" id="KW-0472">Membrane</keyword>
<evidence type="ECO:0000313" key="11">
    <source>
        <dbReference type="Proteomes" id="UP001205998"/>
    </source>
</evidence>
<evidence type="ECO:0000256" key="4">
    <source>
        <dbReference type="ARBA" id="ARBA00023136"/>
    </source>
</evidence>
<feature type="compositionally biased region" description="Low complexity" evidence="7">
    <location>
        <begin position="118"/>
        <end position="155"/>
    </location>
</feature>
<feature type="transmembrane region" description="Helical" evidence="8">
    <location>
        <begin position="202"/>
        <end position="219"/>
    </location>
</feature>
<keyword evidence="11" id="KW-1185">Reference proteome</keyword>
<dbReference type="PANTHER" id="PTHR12911:SF22">
    <property type="entry name" value="SUN DOMAIN-CONTAINING PROTEIN 2"/>
    <property type="match status" value="1"/>
</dbReference>
<feature type="coiled-coil region" evidence="6">
    <location>
        <begin position="288"/>
        <end position="386"/>
    </location>
</feature>
<dbReference type="InterPro" id="IPR040994">
    <property type="entry name" value="Sun_CC2"/>
</dbReference>
<evidence type="ECO:0000256" key="8">
    <source>
        <dbReference type="SAM" id="Phobius"/>
    </source>
</evidence>
<comment type="caution">
    <text evidence="10">The sequence shown here is derived from an EMBL/GenBank/DDBJ whole genome shotgun (WGS) entry which is preliminary data.</text>
</comment>
<dbReference type="Proteomes" id="UP001205998">
    <property type="component" value="Unassembled WGS sequence"/>
</dbReference>
<feature type="transmembrane region" description="Helical" evidence="8">
    <location>
        <begin position="168"/>
        <end position="190"/>
    </location>
</feature>
<dbReference type="PANTHER" id="PTHR12911">
    <property type="entry name" value="SAD1/UNC-84-LIKE PROTEIN-RELATED"/>
    <property type="match status" value="1"/>
</dbReference>
<feature type="compositionally biased region" description="Basic and acidic residues" evidence="7">
    <location>
        <begin position="98"/>
        <end position="107"/>
    </location>
</feature>
<feature type="region of interest" description="Disordered" evidence="7">
    <location>
        <begin position="233"/>
        <end position="253"/>
    </location>
</feature>
<dbReference type="AlphaFoldDB" id="A0AAD5B5I3"/>
<dbReference type="GO" id="GO:0005637">
    <property type="term" value="C:nuclear inner membrane"/>
    <property type="evidence" value="ECO:0007669"/>
    <property type="project" value="UniProtKB-SubCell"/>
</dbReference>
<sequence>MKEEEMDQSHVSLVNKQGQVRTLRLGESPTLTGSASDGQGKSRRSARLVTSRYHPHDDDTASTSSTGSQGQISYRESTVRVFKRKVAGRKGGGASPGAHRDGEESRSHTPSKSELLVGFSSGYSSSEEGQGRSPSTHSTTPASAKPPSKEAPGPSDALTASARAFALVYFWLGTAWYSITSGMSLLDVSLLSRRTAGMRKNLLLLLLLVLLLFGVWYWFPCILALFPGSVRSPPVQPQHTTHTQVQPHTQSQSQESEIYASLAALKDELYADLLERETKRFEGRDRHLENVLNEIKLLKQDGEKQKRSYEMLQMDVQELKTRVRNVDSEHRHLIKEETLGMKNQISDLKLDLSNLQSASERLGRRLDAQESQNAKLKAELSDWLLQQLSGSVNTERDVVTRPELQRALEDLEKKVLDRLGRERENRERSDVWRTVGETLKEEGVGAVSIMDVERIVQRALSLHRADGIGMADYALESSGASVVNTRCSETYHTRSACISLFGFPLWYPSESPRTVIQPELYPGKCWPFRGSEGFLVIALSHPVQITHVSLEHLPRVLSPTGHIDSAPKDFAVYGMTNEENVDGTLLGTFVYDQDAEPIQTFAVQNFQSEAFELVELRILSNWGHPEYTCVYRFRVHGQPAST</sequence>
<dbReference type="GO" id="GO:0043495">
    <property type="term" value="F:protein-membrane adaptor activity"/>
    <property type="evidence" value="ECO:0007669"/>
    <property type="project" value="TreeGrafter"/>
</dbReference>
<dbReference type="FunFam" id="2.60.120.260:FF:000009">
    <property type="entry name" value="SUN domain-containing protein 1 isoform X1"/>
    <property type="match status" value="1"/>
</dbReference>
<dbReference type="Gene3D" id="2.60.120.260">
    <property type="entry name" value="Galactose-binding domain-like"/>
    <property type="match status" value="1"/>
</dbReference>
<keyword evidence="3 6" id="KW-0175">Coiled coil</keyword>